<evidence type="ECO:0000313" key="1">
    <source>
        <dbReference type="EMBL" id="SBS44639.1"/>
    </source>
</evidence>
<dbReference type="AlphaFoldDB" id="A0A1A8U8L5"/>
<accession>A0A1A8U8L5</accession>
<proteinExistence type="predicted"/>
<protein>
    <submittedName>
        <fullName evidence="1">Family with sequence similarity 92, member A1</fullName>
    </submittedName>
</protein>
<sequence length="55" mass="6564">LWLWRCCFRKWRWEVEVNKKHGHPAPTFPFLSHILLTPMGPPQTHWALGSFPIVL</sequence>
<name>A0A1A8U8L5_NOTFU</name>
<organism evidence="1">
    <name type="scientific">Nothobranchius furzeri</name>
    <name type="common">Turquoise killifish</name>
    <dbReference type="NCBI Taxonomy" id="105023"/>
    <lineage>
        <taxon>Eukaryota</taxon>
        <taxon>Metazoa</taxon>
        <taxon>Chordata</taxon>
        <taxon>Craniata</taxon>
        <taxon>Vertebrata</taxon>
        <taxon>Euteleostomi</taxon>
        <taxon>Actinopterygii</taxon>
        <taxon>Neopterygii</taxon>
        <taxon>Teleostei</taxon>
        <taxon>Neoteleostei</taxon>
        <taxon>Acanthomorphata</taxon>
        <taxon>Ovalentaria</taxon>
        <taxon>Atherinomorphae</taxon>
        <taxon>Cyprinodontiformes</taxon>
        <taxon>Nothobranchiidae</taxon>
        <taxon>Nothobranchius</taxon>
    </lineage>
</organism>
<reference evidence="1" key="1">
    <citation type="submission" date="2016-05" db="EMBL/GenBank/DDBJ databases">
        <authorList>
            <person name="Lavstsen T."/>
            <person name="Jespersen J.S."/>
        </authorList>
    </citation>
    <scope>NUCLEOTIDE SEQUENCE</scope>
    <source>
        <tissue evidence="1">Brain</tissue>
    </source>
</reference>
<gene>
    <name evidence="1" type="primary">FAM92A1</name>
</gene>
<feature type="non-terminal residue" evidence="1">
    <location>
        <position position="1"/>
    </location>
</feature>
<reference evidence="1" key="2">
    <citation type="submission" date="2016-06" db="EMBL/GenBank/DDBJ databases">
        <title>The genome of a short-lived fish provides insights into sex chromosome evolution and the genetic control of aging.</title>
        <authorList>
            <person name="Reichwald K."/>
            <person name="Felder M."/>
            <person name="Petzold A."/>
            <person name="Koch P."/>
            <person name="Groth M."/>
            <person name="Platzer M."/>
        </authorList>
    </citation>
    <scope>NUCLEOTIDE SEQUENCE</scope>
    <source>
        <tissue evidence="1">Brain</tissue>
    </source>
</reference>
<dbReference type="EMBL" id="HAEJ01004182">
    <property type="protein sequence ID" value="SBS44639.1"/>
    <property type="molecule type" value="Transcribed_RNA"/>
</dbReference>